<dbReference type="SUPFAM" id="SSF143120">
    <property type="entry name" value="YefM-like"/>
    <property type="match status" value="1"/>
</dbReference>
<evidence type="ECO:0000256" key="2">
    <source>
        <dbReference type="SAM" id="MobiDB-lite"/>
    </source>
</evidence>
<dbReference type="EMBL" id="JAOB01000033">
    <property type="protein sequence ID" value="EUA52250.1"/>
    <property type="molecule type" value="Genomic_DNA"/>
</dbReference>
<organism evidence="3">
    <name type="scientific">Mycobacterium xenopi 4042</name>
    <dbReference type="NCBI Taxonomy" id="1299334"/>
    <lineage>
        <taxon>Bacteria</taxon>
        <taxon>Bacillati</taxon>
        <taxon>Actinomycetota</taxon>
        <taxon>Actinomycetes</taxon>
        <taxon>Mycobacteriales</taxon>
        <taxon>Mycobacteriaceae</taxon>
        <taxon>Mycobacterium</taxon>
    </lineage>
</organism>
<comment type="similarity">
    <text evidence="1">Belongs to the phD/YefM antitoxin family.</text>
</comment>
<proteinExistence type="inferred from homology"/>
<comment type="caution">
    <text evidence="3">The sequence shown here is derived from an EMBL/GenBank/DDBJ whole genome shotgun (WGS) entry which is preliminary data.</text>
</comment>
<dbReference type="NCBIfam" id="TIGR01552">
    <property type="entry name" value="phd_fam"/>
    <property type="match status" value="1"/>
</dbReference>
<feature type="region of interest" description="Disordered" evidence="2">
    <location>
        <begin position="29"/>
        <end position="61"/>
    </location>
</feature>
<dbReference type="Gene3D" id="3.40.1620.10">
    <property type="entry name" value="YefM-like domain"/>
    <property type="match status" value="1"/>
</dbReference>
<feature type="compositionally biased region" description="Pro residues" evidence="2">
    <location>
        <begin position="30"/>
        <end position="46"/>
    </location>
</feature>
<accession>X8CAB1</accession>
<reference evidence="3" key="1">
    <citation type="submission" date="2014-01" db="EMBL/GenBank/DDBJ databases">
        <authorList>
            <person name="Brown-Elliot B."/>
            <person name="Wallace R."/>
            <person name="Lenaerts A."/>
            <person name="Ordway D."/>
            <person name="DeGroote M.A."/>
            <person name="Parker T."/>
            <person name="Sizemore C."/>
            <person name="Tallon L.J."/>
            <person name="Sadzewicz L.K."/>
            <person name="Sengamalay N."/>
            <person name="Fraser C.M."/>
            <person name="Hine E."/>
            <person name="Shefchek K.A."/>
            <person name="Das S.P."/>
            <person name="Tettelin H."/>
        </authorList>
    </citation>
    <scope>NUCLEOTIDE SEQUENCE [LARGE SCALE GENOMIC DNA]</scope>
    <source>
        <strain evidence="3">4042</strain>
    </source>
</reference>
<evidence type="ECO:0000313" key="3">
    <source>
        <dbReference type="EMBL" id="EUA52250.1"/>
    </source>
</evidence>
<name>X8CAB1_MYCXE</name>
<sequence length="139" mass="15727">MDALRLDEYRATPHHKVREEVDELIALAPLRPPSMRPPSMRPPPASKPSRCHRGSLSAHRDARTSLAWQQFSYHRGHRDDSQKELRNNVGEVLRRAEAGEEITITVAGRPVAQLGRPCRSDGSAVRRCELSGGRRLRKH</sequence>
<evidence type="ECO:0000256" key="1">
    <source>
        <dbReference type="ARBA" id="ARBA00009981"/>
    </source>
</evidence>
<protein>
    <submittedName>
        <fullName evidence="3">Prevent-host-death family protein</fullName>
    </submittedName>
</protein>
<dbReference type="InterPro" id="IPR036165">
    <property type="entry name" value="YefM-like_sf"/>
</dbReference>
<feature type="region of interest" description="Disordered" evidence="2">
    <location>
        <begin position="113"/>
        <end position="139"/>
    </location>
</feature>
<dbReference type="AlphaFoldDB" id="X8CAB1"/>
<gene>
    <name evidence="3" type="ORF">I553_2436</name>
</gene>